<dbReference type="PANTHER" id="PTHR28063">
    <property type="entry name" value="RNA POLYMERASE II NUCLEAR LOCALIZATION PROTEIN IWR1"/>
    <property type="match status" value="1"/>
</dbReference>
<dbReference type="InterPro" id="IPR040150">
    <property type="entry name" value="Iwr1"/>
</dbReference>
<dbReference type="PANTHER" id="PTHR28063:SF1">
    <property type="entry name" value="RNA POLYMERASE II NUCLEAR LOCALIZATION PROTEIN IWR1"/>
    <property type="match status" value="1"/>
</dbReference>
<reference evidence="4 5" key="1">
    <citation type="journal article" date="2011" name="Proc. Natl. Acad. Sci. U.S.A.">
        <title>Evolutionary erosion of yeast sex chromosomes by mating-type switching accidents.</title>
        <authorList>
            <person name="Gordon J.L."/>
            <person name="Armisen D."/>
            <person name="Proux-Wera E."/>
            <person name="Oheigeartaigh S.S."/>
            <person name="Byrne K.P."/>
            <person name="Wolfe K.H."/>
        </authorList>
    </citation>
    <scope>NUCLEOTIDE SEQUENCE [LARGE SCALE GENOMIC DNA]</scope>
    <source>
        <strain evidence="5">ATCC 10662 / CBS 1146 / NBRC 0425 / NCYC 2629 / NRRL Y-866</strain>
    </source>
</reference>
<protein>
    <recommendedName>
        <fullName evidence="3">Transcription factor Iwr1 domain-containing protein</fullName>
    </recommendedName>
</protein>
<dbReference type="Proteomes" id="UP000005627">
    <property type="component" value="Chromosome 7"/>
</dbReference>
<gene>
    <name evidence="4" type="primary">TDEL0G02520</name>
    <name evidence="4" type="ORF">TDEL_0G02520</name>
</gene>
<dbReference type="InterPro" id="IPR013883">
    <property type="entry name" value="TF_Iwr1_dom"/>
</dbReference>
<evidence type="ECO:0000256" key="1">
    <source>
        <dbReference type="ARBA" id="ARBA00010218"/>
    </source>
</evidence>
<organism evidence="4 5">
    <name type="scientific">Torulaspora delbrueckii</name>
    <name type="common">Yeast</name>
    <name type="synonym">Candida colliculosa</name>
    <dbReference type="NCBI Taxonomy" id="4950"/>
    <lineage>
        <taxon>Eukaryota</taxon>
        <taxon>Fungi</taxon>
        <taxon>Dikarya</taxon>
        <taxon>Ascomycota</taxon>
        <taxon>Saccharomycotina</taxon>
        <taxon>Saccharomycetes</taxon>
        <taxon>Saccharomycetales</taxon>
        <taxon>Saccharomycetaceae</taxon>
        <taxon>Torulaspora</taxon>
    </lineage>
</organism>
<comment type="similarity">
    <text evidence="1">Belongs to the IWR1/SLC7A6OS family.</text>
</comment>
<feature type="region of interest" description="Disordered" evidence="2">
    <location>
        <begin position="69"/>
        <end position="95"/>
    </location>
</feature>
<dbReference type="eggNOG" id="KOG4852">
    <property type="taxonomic scope" value="Eukaryota"/>
</dbReference>
<evidence type="ECO:0000259" key="3">
    <source>
        <dbReference type="Pfam" id="PF08574"/>
    </source>
</evidence>
<dbReference type="AlphaFoldDB" id="G8ZYZ4"/>
<evidence type="ECO:0000313" key="4">
    <source>
        <dbReference type="EMBL" id="CCE93619.1"/>
    </source>
</evidence>
<dbReference type="InParanoid" id="G8ZYZ4"/>
<dbReference type="EMBL" id="HE616748">
    <property type="protein sequence ID" value="CCE93619.1"/>
    <property type="molecule type" value="Genomic_DNA"/>
</dbReference>
<dbReference type="GO" id="GO:0005634">
    <property type="term" value="C:nucleus"/>
    <property type="evidence" value="ECO:0007669"/>
    <property type="project" value="EnsemblFungi"/>
</dbReference>
<sequence length="306" mass="35573">METPAFIRVKRRRDEDSVQRLLIDEGRKIKRGRFLFKLTRTVDHENYESSKEEPTPLLKLAEERRHFVLEQKKRRRSSDDHGPKESSTTEQDALPAEISEMIQNHLKLNETTQENSQRKRKPSKKHFAGKILTIPSLDYVYDIYHLEKVPEKEFDSYKDANDVGFVKIIDSNIDLIPDEESDSIDKVRSDDEDSNEESYYQNDYPEDEDDDRSILFGGEEDATEAQDTTLEGQTDSFNALFDLLGDNHNVLGSLNSGNFVDLDEDYNDTIEGAPYYDEDPEDPDEDPLKAHRDRIFGQLQRMIDDN</sequence>
<dbReference type="STRING" id="1076872.G8ZYZ4"/>
<dbReference type="RefSeq" id="XP_003682830.1">
    <property type="nucleotide sequence ID" value="XM_003682782.1"/>
</dbReference>
<evidence type="ECO:0000256" key="2">
    <source>
        <dbReference type="SAM" id="MobiDB-lite"/>
    </source>
</evidence>
<dbReference type="Pfam" id="PF08574">
    <property type="entry name" value="Iwr1"/>
    <property type="match status" value="1"/>
</dbReference>
<evidence type="ECO:0000313" key="5">
    <source>
        <dbReference type="Proteomes" id="UP000005627"/>
    </source>
</evidence>
<feature type="compositionally biased region" description="Basic and acidic residues" evidence="2">
    <location>
        <begin position="69"/>
        <end position="84"/>
    </location>
</feature>
<accession>G8ZYZ4</accession>
<dbReference type="OrthoDB" id="6255506at2759"/>
<feature type="region of interest" description="Disordered" evidence="2">
    <location>
        <begin position="269"/>
        <end position="289"/>
    </location>
</feature>
<dbReference type="FunCoup" id="G8ZYZ4">
    <property type="interactions" value="76"/>
</dbReference>
<dbReference type="KEGG" id="tdl:TDEL_0G02520"/>
<dbReference type="GO" id="GO:0005737">
    <property type="term" value="C:cytoplasm"/>
    <property type="evidence" value="ECO:0007669"/>
    <property type="project" value="EnsemblFungi"/>
</dbReference>
<name>G8ZYZ4_TORDE</name>
<proteinExistence type="inferred from homology"/>
<dbReference type="GO" id="GO:0006606">
    <property type="term" value="P:protein import into nucleus"/>
    <property type="evidence" value="ECO:0007669"/>
    <property type="project" value="EnsemblFungi"/>
</dbReference>
<dbReference type="HOGENOM" id="CLU_044104_0_0_1"/>
<feature type="domain" description="Transcription factor Iwr1" evidence="3">
    <location>
        <begin position="138"/>
        <end position="208"/>
    </location>
</feature>
<keyword evidence="5" id="KW-1185">Reference proteome</keyword>
<feature type="compositionally biased region" description="Acidic residues" evidence="2">
    <location>
        <begin position="276"/>
        <end position="285"/>
    </location>
</feature>
<feature type="region of interest" description="Disordered" evidence="2">
    <location>
        <begin position="180"/>
        <end position="214"/>
    </location>
</feature>
<dbReference type="GeneID" id="11504835"/>